<evidence type="ECO:0000256" key="4">
    <source>
        <dbReference type="SAM" id="Coils"/>
    </source>
</evidence>
<sequence length="1013" mass="108552">MRLHRLEITAFGPFSGTEEIDFDALSNAGLFLIQGQTGAGKTSVLDAVCFALYGQVPGARNAVKGLRSDHAAAGTAPRVMLEVTIRGRRLRIHRSPAWDRPKLRGSGTTQEKAKVLLEELEHGAWIALSTRLDEAGDQIGQLLGMTAAQFCQVAMLPQGEFASFLRAGAEERRKVLERLFAAEVYTQVEKWLADRRAATGRDASELRAAAESVADRIAETTGAPPPRTAPRPSGPVPRPRRGEPAAEPDEPFGDIQALPAWAAELAGQHHDVRRSAQELLGGAAESVEAARAAYDDARGLVDARRRHTDALRRRDVLQEGAEERSRLTSRLDAAARADRVVPLVRNLTDRTHRAKSAHDSAGLARSRVAALVGPGAAEDVLAKAERSRRDDMAALDAKRAVAQRLTQVTAEGHRLAAERERLEPEEARAAASLDELPAVLEQRRAAHEDARIAAAVRPGAEVTVQDARRRLGLAERRDQVLGRLGQAEDEHRAAVDAAQTARERFQELRQARLEGMAAALADDLKPGEPCLVCGSTEHPRPASTLGALIGEDDEARAESAYDQAQRRREDASRAVESLRAERDAMLEEVKETGVAELAAELEDAERALAAAVAAAAEAERLEDAVHRAERELEQARERRDEIAQALTANRARDGELVAEQARLRTELDAARGDDPSLEARAQRLRREADGLAEAVRALQEADRAAGELAAARAEAKAAAANEGFRDPAEVTAAALADEDQAVLRDRVRRFEDEEAAIRSALADPALKAAAAAPAPDLPALEAAVELAESAREAAVSAVAQARRRCDRLAELRAELDGAVRAWRPAAERHRVAERLAGLASGKSAANRLGMSLSAYVLAARLEQVVDAANERLDRMSAGRYALQHTTDKAAGDRAKGAGGLGLRVVDGWTGRQRDPVTLSGGESFITSLALALGLADVVTAEAGGTEINTLFVDEGFGTLDEETLDEVMDVLDGLRDGGRAVGIVSHVAELRARIPAQLRIAKARAGSTAAIVV</sequence>
<keyword evidence="8" id="KW-1185">Reference proteome</keyword>
<evidence type="ECO:0000259" key="6">
    <source>
        <dbReference type="Pfam" id="PF13476"/>
    </source>
</evidence>
<organism evidence="7 8">
    <name type="scientific">Actinomadura rugatobispora</name>
    <dbReference type="NCBI Taxonomy" id="1994"/>
    <lineage>
        <taxon>Bacteria</taxon>
        <taxon>Bacillati</taxon>
        <taxon>Actinomycetota</taxon>
        <taxon>Actinomycetes</taxon>
        <taxon>Streptosporangiales</taxon>
        <taxon>Thermomonosporaceae</taxon>
        <taxon>Actinomadura</taxon>
    </lineage>
</organism>
<feature type="region of interest" description="Disordered" evidence="5">
    <location>
        <begin position="543"/>
        <end position="574"/>
    </location>
</feature>
<protein>
    <recommendedName>
        <fullName evidence="3">Nuclease SbcCD subunit C</fullName>
    </recommendedName>
</protein>
<dbReference type="SUPFAM" id="SSF52540">
    <property type="entry name" value="P-loop containing nucleoside triphosphate hydrolases"/>
    <property type="match status" value="1"/>
</dbReference>
<dbReference type="Pfam" id="PF13558">
    <property type="entry name" value="SbcC_Walker_B"/>
    <property type="match status" value="1"/>
</dbReference>
<comment type="caution">
    <text evidence="7">The sequence shown here is derived from an EMBL/GenBank/DDBJ whole genome shotgun (WGS) entry which is preliminary data.</text>
</comment>
<feature type="compositionally biased region" description="Pro residues" evidence="5">
    <location>
        <begin position="223"/>
        <end position="237"/>
    </location>
</feature>
<reference evidence="8" key="1">
    <citation type="journal article" date="2019" name="Int. J. Syst. Evol. Microbiol.">
        <title>The Global Catalogue of Microorganisms (GCM) 10K type strain sequencing project: providing services to taxonomists for standard genome sequencing and annotation.</title>
        <authorList>
            <consortium name="The Broad Institute Genomics Platform"/>
            <consortium name="The Broad Institute Genome Sequencing Center for Infectious Disease"/>
            <person name="Wu L."/>
            <person name="Ma J."/>
        </authorList>
    </citation>
    <scope>NUCLEOTIDE SEQUENCE [LARGE SCALE GENOMIC DNA]</scope>
    <source>
        <strain evidence="8">KCTC 42087</strain>
    </source>
</reference>
<dbReference type="EMBL" id="JBHSON010000014">
    <property type="protein sequence ID" value="MFC5746469.1"/>
    <property type="molecule type" value="Genomic_DNA"/>
</dbReference>
<dbReference type="RefSeq" id="WP_378282091.1">
    <property type="nucleotide sequence ID" value="NZ_JBHSON010000014.1"/>
</dbReference>
<evidence type="ECO:0000256" key="2">
    <source>
        <dbReference type="ARBA" id="ARBA00011322"/>
    </source>
</evidence>
<dbReference type="PANTHER" id="PTHR32114:SF2">
    <property type="entry name" value="ABC TRANSPORTER ABCH.3"/>
    <property type="match status" value="1"/>
</dbReference>
<feature type="coiled-coil region" evidence="4">
    <location>
        <begin position="681"/>
        <end position="721"/>
    </location>
</feature>
<feature type="domain" description="Rad50/SbcC-type AAA" evidence="6">
    <location>
        <begin position="5"/>
        <end position="183"/>
    </location>
</feature>
<dbReference type="Pfam" id="PF13476">
    <property type="entry name" value="AAA_23"/>
    <property type="match status" value="1"/>
</dbReference>
<name>A0ABW0ZX24_9ACTN</name>
<proteinExistence type="inferred from homology"/>
<dbReference type="Gene3D" id="3.40.50.300">
    <property type="entry name" value="P-loop containing nucleotide triphosphate hydrolases"/>
    <property type="match status" value="2"/>
</dbReference>
<evidence type="ECO:0000313" key="8">
    <source>
        <dbReference type="Proteomes" id="UP001596074"/>
    </source>
</evidence>
<feature type="compositionally biased region" description="Basic and acidic residues" evidence="5">
    <location>
        <begin position="556"/>
        <end position="574"/>
    </location>
</feature>
<evidence type="ECO:0000313" key="7">
    <source>
        <dbReference type="EMBL" id="MFC5746469.1"/>
    </source>
</evidence>
<feature type="region of interest" description="Disordered" evidence="5">
    <location>
        <begin position="216"/>
        <end position="253"/>
    </location>
</feature>
<accession>A0ABW0ZX24</accession>
<dbReference type="InterPro" id="IPR027417">
    <property type="entry name" value="P-loop_NTPase"/>
</dbReference>
<dbReference type="Proteomes" id="UP001596074">
    <property type="component" value="Unassembled WGS sequence"/>
</dbReference>
<gene>
    <name evidence="7" type="ORF">ACFPZN_12675</name>
</gene>
<evidence type="ECO:0000256" key="3">
    <source>
        <dbReference type="ARBA" id="ARBA00013368"/>
    </source>
</evidence>
<evidence type="ECO:0000256" key="1">
    <source>
        <dbReference type="ARBA" id="ARBA00006930"/>
    </source>
</evidence>
<comment type="subunit">
    <text evidence="2">Heterodimer of SbcC and SbcD.</text>
</comment>
<evidence type="ECO:0000256" key="5">
    <source>
        <dbReference type="SAM" id="MobiDB-lite"/>
    </source>
</evidence>
<keyword evidence="4" id="KW-0175">Coiled coil</keyword>
<dbReference type="InterPro" id="IPR038729">
    <property type="entry name" value="Rad50/SbcC_AAA"/>
</dbReference>
<dbReference type="PANTHER" id="PTHR32114">
    <property type="entry name" value="ABC TRANSPORTER ABCH.3"/>
    <property type="match status" value="1"/>
</dbReference>
<comment type="similarity">
    <text evidence="1">Belongs to the SMC family. SbcC subfamily.</text>
</comment>